<accession>A0AA37SMK5</accession>
<reference evidence="1" key="1">
    <citation type="journal article" date="2014" name="Int. J. Syst. Evol. Microbiol.">
        <title>Complete genome sequence of Corynebacterium casei LMG S-19264T (=DSM 44701T), isolated from a smear-ripened cheese.</title>
        <authorList>
            <consortium name="US DOE Joint Genome Institute (JGI-PGF)"/>
            <person name="Walter F."/>
            <person name="Albersmeier A."/>
            <person name="Kalinowski J."/>
            <person name="Ruckert C."/>
        </authorList>
    </citation>
    <scope>NUCLEOTIDE SEQUENCE</scope>
    <source>
        <strain evidence="1">NBRC 108769</strain>
    </source>
</reference>
<protein>
    <submittedName>
        <fullName evidence="1">Uncharacterized protein</fullName>
    </submittedName>
</protein>
<dbReference type="Proteomes" id="UP001156666">
    <property type="component" value="Unassembled WGS sequence"/>
</dbReference>
<name>A0AA37SMK5_9BACT</name>
<reference evidence="1" key="2">
    <citation type="submission" date="2023-01" db="EMBL/GenBank/DDBJ databases">
        <title>Draft genome sequence of Portibacter lacus strain NBRC 108769.</title>
        <authorList>
            <person name="Sun Q."/>
            <person name="Mori K."/>
        </authorList>
    </citation>
    <scope>NUCLEOTIDE SEQUENCE</scope>
    <source>
        <strain evidence="1">NBRC 108769</strain>
    </source>
</reference>
<dbReference type="AlphaFoldDB" id="A0AA37SMK5"/>
<dbReference type="EMBL" id="BSOH01000001">
    <property type="protein sequence ID" value="GLR15561.1"/>
    <property type="molecule type" value="Genomic_DNA"/>
</dbReference>
<evidence type="ECO:0000313" key="2">
    <source>
        <dbReference type="Proteomes" id="UP001156666"/>
    </source>
</evidence>
<organism evidence="1 2">
    <name type="scientific">Portibacter lacus</name>
    <dbReference type="NCBI Taxonomy" id="1099794"/>
    <lineage>
        <taxon>Bacteria</taxon>
        <taxon>Pseudomonadati</taxon>
        <taxon>Bacteroidota</taxon>
        <taxon>Saprospiria</taxon>
        <taxon>Saprospirales</taxon>
        <taxon>Haliscomenobacteraceae</taxon>
        <taxon>Portibacter</taxon>
    </lineage>
</organism>
<comment type="caution">
    <text evidence="1">The sequence shown here is derived from an EMBL/GenBank/DDBJ whole genome shotgun (WGS) entry which is preliminary data.</text>
</comment>
<evidence type="ECO:0000313" key="1">
    <source>
        <dbReference type="EMBL" id="GLR15561.1"/>
    </source>
</evidence>
<sequence>MLDKRSLAKYFEGVFNKIGIEVEDTGERFTVIHRSDKFEMVEGISSDVDYEIKLKAQNISNMKAHGDDGVINAEESFRIMSVLFTPLTIASLQNPVLSQPFFRKLSGIENHITVYLDHPETDEYAVHTLIYINKEWIVVPGAHGHAKRVFRLRPSDAIDYQRQVFTALNDGSLKGWQSFKKWYFNWRKSVSEKR</sequence>
<gene>
    <name evidence="1" type="ORF">GCM10007940_01760</name>
</gene>
<keyword evidence="2" id="KW-1185">Reference proteome</keyword>
<proteinExistence type="predicted"/>